<reference evidence="1 2" key="1">
    <citation type="submission" date="2023-12" db="EMBL/GenBank/DDBJ databases">
        <authorList>
            <person name="Manesh M.J.H."/>
            <person name="Bing R.G."/>
            <person name="Willard D.J."/>
            <person name="Kelly R.M."/>
        </authorList>
    </citation>
    <scope>NUCLEOTIDE SEQUENCE [LARGE SCALE GENOMIC DNA]</scope>
    <source>
        <strain evidence="1 2">DSM 8977</strain>
    </source>
</reference>
<dbReference type="RefSeq" id="WP_322141272.1">
    <property type="nucleotide sequence ID" value="NZ_CP139957.1"/>
</dbReference>
<sequence>MRKIFLIFLILIVLVSRQYTFANSLPNNQKYTLKVIPKIRYVKAFENLVGDPFRMVKSTTGLGFVTVGVVSGSGKIQGELFKIAM</sequence>
<dbReference type="EMBL" id="CP139957">
    <property type="protein sequence ID" value="WPX09498.1"/>
    <property type="molecule type" value="Genomic_DNA"/>
</dbReference>
<name>A0ABZ0U429_9FIRM</name>
<gene>
    <name evidence="1" type="ORF">SOJ16_000710</name>
</gene>
<evidence type="ECO:0000313" key="2">
    <source>
        <dbReference type="Proteomes" id="UP001322744"/>
    </source>
</evidence>
<organism evidence="1 2">
    <name type="scientific">Anaerocellum danielii</name>
    <dbReference type="NCBI Taxonomy" id="1387557"/>
    <lineage>
        <taxon>Bacteria</taxon>
        <taxon>Bacillati</taxon>
        <taxon>Bacillota</taxon>
        <taxon>Bacillota incertae sedis</taxon>
        <taxon>Caldicellulosiruptorales</taxon>
        <taxon>Caldicellulosiruptoraceae</taxon>
        <taxon>Anaerocellum</taxon>
    </lineage>
</organism>
<dbReference type="Proteomes" id="UP001322744">
    <property type="component" value="Chromosome"/>
</dbReference>
<accession>A0ABZ0U429</accession>
<protein>
    <submittedName>
        <fullName evidence="1">Uncharacterized protein</fullName>
    </submittedName>
</protein>
<keyword evidence="2" id="KW-1185">Reference proteome</keyword>
<evidence type="ECO:0000313" key="1">
    <source>
        <dbReference type="EMBL" id="WPX09498.1"/>
    </source>
</evidence>
<proteinExistence type="predicted"/>